<dbReference type="OMA" id="VWDSSFI"/>
<accession>A0A200QNA7</accession>
<evidence type="ECO:0000313" key="3">
    <source>
        <dbReference type="EMBL" id="OVA11954.1"/>
    </source>
</evidence>
<keyword evidence="2" id="KW-1133">Transmembrane helix</keyword>
<dbReference type="FunCoup" id="A0A200QNA7">
    <property type="interactions" value="452"/>
</dbReference>
<feature type="region of interest" description="Disordered" evidence="1">
    <location>
        <begin position="63"/>
        <end position="99"/>
    </location>
</feature>
<dbReference type="InParanoid" id="A0A200QNA7"/>
<dbReference type="Proteomes" id="UP000195402">
    <property type="component" value="Unassembled WGS sequence"/>
</dbReference>
<keyword evidence="2" id="KW-0812">Transmembrane</keyword>
<feature type="transmembrane region" description="Helical" evidence="2">
    <location>
        <begin position="6"/>
        <end position="26"/>
    </location>
</feature>
<gene>
    <name evidence="3" type="ORF">BVC80_8763g22</name>
</gene>
<dbReference type="PANTHER" id="PTHR34277">
    <property type="entry name" value="CLAVATA3/ESR (CLE)-RELATED PROTEIN 26"/>
    <property type="match status" value="1"/>
</dbReference>
<dbReference type="InterPro" id="IPR039316">
    <property type="entry name" value="CLE25/26"/>
</dbReference>
<evidence type="ECO:0000256" key="1">
    <source>
        <dbReference type="SAM" id="MobiDB-lite"/>
    </source>
</evidence>
<protein>
    <recommendedName>
        <fullName evidence="5">CLAVATA3/ESR (CLE)-related protein 25</fullName>
    </recommendedName>
</protein>
<dbReference type="AlphaFoldDB" id="A0A200QNA7"/>
<evidence type="ECO:0008006" key="5">
    <source>
        <dbReference type="Google" id="ProtNLM"/>
    </source>
</evidence>
<keyword evidence="4" id="KW-1185">Reference proteome</keyword>
<dbReference type="PANTHER" id="PTHR34277:SF2">
    <property type="entry name" value="CLAVATA3_ESR (CLE)-RELATED PROTEIN 26"/>
    <property type="match status" value="1"/>
</dbReference>
<dbReference type="EMBL" id="MVGT01001456">
    <property type="protein sequence ID" value="OVA11954.1"/>
    <property type="molecule type" value="Genomic_DNA"/>
</dbReference>
<evidence type="ECO:0000256" key="2">
    <source>
        <dbReference type="SAM" id="Phobius"/>
    </source>
</evidence>
<dbReference type="OrthoDB" id="1910203at2759"/>
<keyword evidence="2" id="KW-0472">Membrane</keyword>
<reference evidence="3 4" key="1">
    <citation type="journal article" date="2017" name="Mol. Plant">
        <title>The Genome of Medicinal Plant Macleaya cordata Provides New Insights into Benzylisoquinoline Alkaloids Metabolism.</title>
        <authorList>
            <person name="Liu X."/>
            <person name="Liu Y."/>
            <person name="Huang P."/>
            <person name="Ma Y."/>
            <person name="Qing Z."/>
            <person name="Tang Q."/>
            <person name="Cao H."/>
            <person name="Cheng P."/>
            <person name="Zheng Y."/>
            <person name="Yuan Z."/>
            <person name="Zhou Y."/>
            <person name="Liu J."/>
            <person name="Tang Z."/>
            <person name="Zhuo Y."/>
            <person name="Zhang Y."/>
            <person name="Yu L."/>
            <person name="Huang J."/>
            <person name="Yang P."/>
            <person name="Peng Q."/>
            <person name="Zhang J."/>
            <person name="Jiang W."/>
            <person name="Zhang Z."/>
            <person name="Lin K."/>
            <person name="Ro D.K."/>
            <person name="Chen X."/>
            <person name="Xiong X."/>
            <person name="Shang Y."/>
            <person name="Huang S."/>
            <person name="Zeng J."/>
        </authorList>
    </citation>
    <scope>NUCLEOTIDE SEQUENCE [LARGE SCALE GENOMIC DNA]</scope>
    <source>
        <strain evidence="4">cv. BLH2017</strain>
        <tissue evidence="3">Root</tissue>
    </source>
</reference>
<dbReference type="STRING" id="56857.A0A200QNA7"/>
<organism evidence="3 4">
    <name type="scientific">Macleaya cordata</name>
    <name type="common">Five-seeded plume-poppy</name>
    <name type="synonym">Bocconia cordata</name>
    <dbReference type="NCBI Taxonomy" id="56857"/>
    <lineage>
        <taxon>Eukaryota</taxon>
        <taxon>Viridiplantae</taxon>
        <taxon>Streptophyta</taxon>
        <taxon>Embryophyta</taxon>
        <taxon>Tracheophyta</taxon>
        <taxon>Spermatophyta</taxon>
        <taxon>Magnoliopsida</taxon>
        <taxon>Ranunculales</taxon>
        <taxon>Papaveraceae</taxon>
        <taxon>Papaveroideae</taxon>
        <taxon>Macleaya</taxon>
    </lineage>
</organism>
<evidence type="ECO:0000313" key="4">
    <source>
        <dbReference type="Proteomes" id="UP000195402"/>
    </source>
</evidence>
<name>A0A200QNA7_MACCD</name>
<comment type="caution">
    <text evidence="3">The sequence shown here is derived from an EMBL/GenBank/DDBJ whole genome shotgun (WGS) entry which is preliminary data.</text>
</comment>
<sequence>MGSSGGVLKTLFKALVFVSFIGFLIVDEIVPSTKVSSTKTTTTSKKFKRLEVIGRHTPVVHSDSIDPNNYMMSKRRVPNGPDPIHNRRAGKSRQPPGRA</sequence>
<proteinExistence type="predicted"/>